<evidence type="ECO:0000259" key="8">
    <source>
        <dbReference type="PROSITE" id="PS51918"/>
    </source>
</evidence>
<dbReference type="PANTHER" id="PTHR30538:SF0">
    <property type="entry name" value="L-LYSINE 2,3-AMINOMUTASE AQ_1632-RELATED"/>
    <property type="match status" value="1"/>
</dbReference>
<protein>
    <recommendedName>
        <fullName evidence="8">Radical SAM core domain-containing protein</fullName>
    </recommendedName>
</protein>
<evidence type="ECO:0000313" key="9">
    <source>
        <dbReference type="EMBL" id="OGH67505.1"/>
    </source>
</evidence>
<keyword evidence="4" id="KW-0479">Metal-binding</keyword>
<dbReference type="InterPro" id="IPR013785">
    <property type="entry name" value="Aldolase_TIM"/>
</dbReference>
<dbReference type="AlphaFoldDB" id="A0A1F6M7B8"/>
<dbReference type="Proteomes" id="UP000176282">
    <property type="component" value="Unassembled WGS sequence"/>
</dbReference>
<dbReference type="Pfam" id="PF04055">
    <property type="entry name" value="Radical_SAM"/>
    <property type="match status" value="1"/>
</dbReference>
<accession>A0A1F6M7B8</accession>
<dbReference type="Gene3D" id="3.20.20.70">
    <property type="entry name" value="Aldolase class I"/>
    <property type="match status" value="1"/>
</dbReference>
<dbReference type="PANTHER" id="PTHR30538">
    <property type="entry name" value="LYSINE 2,3-AMINOMUTASE-RELATED"/>
    <property type="match status" value="1"/>
</dbReference>
<comment type="caution">
    <text evidence="9">The sequence shown here is derived from an EMBL/GenBank/DDBJ whole genome shotgun (WGS) entry which is preliminary data.</text>
</comment>
<name>A0A1F6M7B8_9BACT</name>
<proteinExistence type="predicted"/>
<dbReference type="GO" id="GO:0046872">
    <property type="term" value="F:metal ion binding"/>
    <property type="evidence" value="ECO:0007669"/>
    <property type="project" value="UniProtKB-KW"/>
</dbReference>
<keyword evidence="3" id="KW-0949">S-adenosyl-L-methionine</keyword>
<comment type="cofactor">
    <cofactor evidence="1">
        <name>pyridoxal 5'-phosphate</name>
        <dbReference type="ChEBI" id="CHEBI:597326"/>
    </cofactor>
</comment>
<gene>
    <name evidence="9" type="ORF">A3J66_03710</name>
</gene>
<dbReference type="SFLD" id="SFLDS00029">
    <property type="entry name" value="Radical_SAM"/>
    <property type="match status" value="1"/>
</dbReference>
<dbReference type="GO" id="GO:0003824">
    <property type="term" value="F:catalytic activity"/>
    <property type="evidence" value="ECO:0007669"/>
    <property type="project" value="InterPro"/>
</dbReference>
<dbReference type="GO" id="GO:0051539">
    <property type="term" value="F:4 iron, 4 sulfur cluster binding"/>
    <property type="evidence" value="ECO:0007669"/>
    <property type="project" value="UniProtKB-KW"/>
</dbReference>
<keyword evidence="5" id="KW-0663">Pyridoxal phosphate</keyword>
<evidence type="ECO:0000256" key="5">
    <source>
        <dbReference type="ARBA" id="ARBA00022898"/>
    </source>
</evidence>
<reference evidence="9 10" key="1">
    <citation type="journal article" date="2016" name="Nat. Commun.">
        <title>Thousands of microbial genomes shed light on interconnected biogeochemical processes in an aquifer system.</title>
        <authorList>
            <person name="Anantharaman K."/>
            <person name="Brown C.T."/>
            <person name="Hug L.A."/>
            <person name="Sharon I."/>
            <person name="Castelle C.J."/>
            <person name="Probst A.J."/>
            <person name="Thomas B.C."/>
            <person name="Singh A."/>
            <person name="Wilkins M.J."/>
            <person name="Karaoz U."/>
            <person name="Brodie E.L."/>
            <person name="Williams K.H."/>
            <person name="Hubbard S.S."/>
            <person name="Banfield J.F."/>
        </authorList>
    </citation>
    <scope>NUCLEOTIDE SEQUENCE [LARGE SCALE GENOMIC DNA]</scope>
</reference>
<dbReference type="InterPro" id="IPR003739">
    <property type="entry name" value="Lys_aminomutase/Glu_NH3_mut"/>
</dbReference>
<evidence type="ECO:0000256" key="1">
    <source>
        <dbReference type="ARBA" id="ARBA00001933"/>
    </source>
</evidence>
<keyword evidence="7" id="KW-0411">Iron-sulfur</keyword>
<dbReference type="InterPro" id="IPR058240">
    <property type="entry name" value="rSAM_sf"/>
</dbReference>
<dbReference type="PROSITE" id="PS51918">
    <property type="entry name" value="RADICAL_SAM"/>
    <property type="match status" value="1"/>
</dbReference>
<evidence type="ECO:0000256" key="2">
    <source>
        <dbReference type="ARBA" id="ARBA00022485"/>
    </source>
</evidence>
<dbReference type="STRING" id="1798680.A3J66_03710"/>
<evidence type="ECO:0000256" key="7">
    <source>
        <dbReference type="ARBA" id="ARBA00023014"/>
    </source>
</evidence>
<evidence type="ECO:0000256" key="4">
    <source>
        <dbReference type="ARBA" id="ARBA00022723"/>
    </source>
</evidence>
<evidence type="ECO:0000256" key="6">
    <source>
        <dbReference type="ARBA" id="ARBA00023004"/>
    </source>
</evidence>
<dbReference type="SUPFAM" id="SSF102114">
    <property type="entry name" value="Radical SAM enzymes"/>
    <property type="match status" value="1"/>
</dbReference>
<keyword evidence="6" id="KW-0408">Iron</keyword>
<dbReference type="CDD" id="cd01335">
    <property type="entry name" value="Radical_SAM"/>
    <property type="match status" value="1"/>
</dbReference>
<dbReference type="EMBL" id="MFQB01000031">
    <property type="protein sequence ID" value="OGH67505.1"/>
    <property type="molecule type" value="Genomic_DNA"/>
</dbReference>
<sequence>MDSLSQKSQWTDWRWQLASSIRNKKDFENYLQQNNIPNVVEIMQRYDFSVQEEIRLTPFLLSLVDWSNPCDPIAAQHLPSKKEHTQTHHISSVWEQTSDFLDQDNRMLQQKYPDIVVLRLSNTCHSYCRFCFEKERTLLNRVPTKTGEDEFQACIEIIQRQPNIRQVLVTGGDPLVLPDNILLDRVEKLLKIPQIRIVRINSRAWLHNPFRFTAELAEKLGQLQRDSWTWGQTRGKEIHLGTHFNHPNELTPEALAAVRLMQQHGLHIYNQTVLLKNINDSFETIFELFKKLREENVRLHYFSHAMPVPGTEHLRTPVRKGQEIMQKLRQSKEFRGQLPHYEMSHVLGKQIVPDSMSENFYEATKEKSNESIIRFLSDITGQWEEYPDGKG</sequence>
<keyword evidence="2" id="KW-0004">4Fe-4S</keyword>
<evidence type="ECO:0000256" key="3">
    <source>
        <dbReference type="ARBA" id="ARBA00022691"/>
    </source>
</evidence>
<organism evidence="9 10">
    <name type="scientific">Candidatus Magasanikbacteria bacterium RIFCSPHIGHO2_02_FULL_47_14</name>
    <dbReference type="NCBI Taxonomy" id="1798680"/>
    <lineage>
        <taxon>Bacteria</taxon>
        <taxon>Candidatus Magasanikiibacteriota</taxon>
    </lineage>
</organism>
<evidence type="ECO:0000313" key="10">
    <source>
        <dbReference type="Proteomes" id="UP000176282"/>
    </source>
</evidence>
<dbReference type="InterPro" id="IPR007197">
    <property type="entry name" value="rSAM"/>
</dbReference>
<feature type="domain" description="Radical SAM core" evidence="8">
    <location>
        <begin position="110"/>
        <end position="338"/>
    </location>
</feature>
<dbReference type="SFLD" id="SFLDG01070">
    <property type="entry name" value="PLP-dependent"/>
    <property type="match status" value="1"/>
</dbReference>